<evidence type="ECO:0000256" key="4">
    <source>
        <dbReference type="ARBA" id="ARBA00022452"/>
    </source>
</evidence>
<feature type="domain" description="Porin" evidence="12">
    <location>
        <begin position="18"/>
        <end position="346"/>
    </location>
</feature>
<keyword evidence="8" id="KW-0626">Porin</keyword>
<evidence type="ECO:0000313" key="13">
    <source>
        <dbReference type="EMBL" id="KND60561.1"/>
    </source>
</evidence>
<dbReference type="InterPro" id="IPR023614">
    <property type="entry name" value="Porin_dom_sf"/>
</dbReference>
<evidence type="ECO:0000256" key="7">
    <source>
        <dbReference type="ARBA" id="ARBA00023065"/>
    </source>
</evidence>
<accession>A0A0L0ME58</accession>
<evidence type="ECO:0000256" key="8">
    <source>
        <dbReference type="ARBA" id="ARBA00023114"/>
    </source>
</evidence>
<evidence type="ECO:0000256" key="1">
    <source>
        <dbReference type="ARBA" id="ARBA00004571"/>
    </source>
</evidence>
<evidence type="ECO:0000256" key="6">
    <source>
        <dbReference type="ARBA" id="ARBA00022729"/>
    </source>
</evidence>
<dbReference type="PRINTS" id="PR00184">
    <property type="entry name" value="NEISSPPORIN"/>
</dbReference>
<dbReference type="Proteomes" id="UP000036959">
    <property type="component" value="Unassembled WGS sequence"/>
</dbReference>
<dbReference type="Gene3D" id="2.40.160.10">
    <property type="entry name" value="Porin"/>
    <property type="match status" value="1"/>
</dbReference>
<feature type="signal peptide" evidence="11">
    <location>
        <begin position="1"/>
        <end position="26"/>
    </location>
</feature>
<dbReference type="AlphaFoldDB" id="A0A0L0ME58"/>
<gene>
    <name evidence="13" type="ORF">BVER_03664c</name>
</gene>
<keyword evidence="6 11" id="KW-0732">Signal</keyword>
<name>A0A0L0ME58_9BURK</name>
<dbReference type="PRINTS" id="PR00182">
    <property type="entry name" value="ECOLNEIPORIN"/>
</dbReference>
<dbReference type="InterPro" id="IPR033900">
    <property type="entry name" value="Gram_neg_porin_domain"/>
</dbReference>
<comment type="subunit">
    <text evidence="2">Homotrimer.</text>
</comment>
<evidence type="ECO:0000256" key="9">
    <source>
        <dbReference type="ARBA" id="ARBA00023136"/>
    </source>
</evidence>
<proteinExistence type="predicted"/>
<evidence type="ECO:0000256" key="10">
    <source>
        <dbReference type="ARBA" id="ARBA00023237"/>
    </source>
</evidence>
<comment type="subcellular location">
    <subcellularLocation>
        <location evidence="1">Cell outer membrane</location>
        <topology evidence="1">Multi-pass membrane protein</topology>
    </subcellularLocation>
</comment>
<dbReference type="InterPro" id="IPR050298">
    <property type="entry name" value="Gram-neg_bact_OMP"/>
</dbReference>
<dbReference type="InterPro" id="IPR001702">
    <property type="entry name" value="Porin_Gram-ve"/>
</dbReference>
<reference evidence="14" key="1">
    <citation type="submission" date="2015-06" db="EMBL/GenBank/DDBJ databases">
        <title>Comparative genomics of Burkholderia leaf nodule symbionts.</title>
        <authorList>
            <person name="Carlier A."/>
            <person name="Eberl L."/>
            <person name="Pinto-Carbo M."/>
        </authorList>
    </citation>
    <scope>NUCLEOTIDE SEQUENCE [LARGE SCALE GENOMIC DNA]</scope>
    <source>
        <strain evidence="14">UZHbot4</strain>
    </source>
</reference>
<dbReference type="OrthoDB" id="8982743at2"/>
<dbReference type="GO" id="GO:0034220">
    <property type="term" value="P:monoatomic ion transmembrane transport"/>
    <property type="evidence" value="ECO:0007669"/>
    <property type="project" value="InterPro"/>
</dbReference>
<keyword evidence="10" id="KW-0998">Cell outer membrane</keyword>
<dbReference type="GO" id="GO:0009279">
    <property type="term" value="C:cell outer membrane"/>
    <property type="evidence" value="ECO:0007669"/>
    <property type="project" value="UniProtKB-SubCell"/>
</dbReference>
<dbReference type="SUPFAM" id="SSF56935">
    <property type="entry name" value="Porins"/>
    <property type="match status" value="1"/>
</dbReference>
<evidence type="ECO:0000256" key="11">
    <source>
        <dbReference type="SAM" id="SignalP"/>
    </source>
</evidence>
<dbReference type="PATRIC" id="fig|242163.4.peg.5865"/>
<sequence>MAKGWGKARAAGAFIGGALLAVNAHAQSSVTLYGVIDEGIDYVNNSGGHSLWRMGDGTYDGVYGSRWGLKGQEDLGGGLSAIFKLEAGFSTENGQSRQGGRLFGRQAYVGLSDTRWGTVTLGRQYDSVVDYLQPLTAPGQLAGPLVHSGDIDNTDNSFRVDNSVKYASPKIGGLTFGGLYSFTNTNSQGRGTTGLWSVGANYAFGPFTIAGAYLYAKNPALLLTDGNYVGNTTGAAIGASGPFSYVGNPANEQVFGAGVNYAIGAATLGIDYMNTKFNDANGTNGTVRFDNYEAWGRYNLTPAWYVGAQYVYTHGNIGYSQAIPIYHQVGLTTAYALTKRTSLYAMGVWQKAAGAASNADIFDGAVGSESSSNHQIMGRVGIYHLF</sequence>
<dbReference type="PANTHER" id="PTHR34501">
    <property type="entry name" value="PROTEIN YDDL-RELATED"/>
    <property type="match status" value="1"/>
</dbReference>
<dbReference type="PANTHER" id="PTHR34501:SF9">
    <property type="entry name" value="MAJOR OUTER MEMBRANE PROTEIN P.IA"/>
    <property type="match status" value="1"/>
</dbReference>
<dbReference type="GO" id="GO:0046930">
    <property type="term" value="C:pore complex"/>
    <property type="evidence" value="ECO:0007669"/>
    <property type="project" value="UniProtKB-KW"/>
</dbReference>
<keyword evidence="9" id="KW-0472">Membrane</keyword>
<keyword evidence="14" id="KW-1185">Reference proteome</keyword>
<dbReference type="InterPro" id="IPR002299">
    <property type="entry name" value="Porin_Neis"/>
</dbReference>
<evidence type="ECO:0000256" key="3">
    <source>
        <dbReference type="ARBA" id="ARBA00022448"/>
    </source>
</evidence>
<dbReference type="RefSeq" id="WP_050453559.1">
    <property type="nucleotide sequence ID" value="NZ_LFJJ01000056.1"/>
</dbReference>
<evidence type="ECO:0000313" key="14">
    <source>
        <dbReference type="Proteomes" id="UP000036959"/>
    </source>
</evidence>
<dbReference type="EMBL" id="LFJJ01000056">
    <property type="protein sequence ID" value="KND60561.1"/>
    <property type="molecule type" value="Genomic_DNA"/>
</dbReference>
<keyword evidence="3" id="KW-0813">Transport</keyword>
<dbReference type="GO" id="GO:0015288">
    <property type="term" value="F:porin activity"/>
    <property type="evidence" value="ECO:0007669"/>
    <property type="project" value="UniProtKB-KW"/>
</dbReference>
<feature type="chain" id="PRO_5005544176" evidence="11">
    <location>
        <begin position="27"/>
        <end position="386"/>
    </location>
</feature>
<keyword evidence="5" id="KW-0812">Transmembrane</keyword>
<protein>
    <submittedName>
        <fullName evidence="13">Outer membrane protein (Porin)</fullName>
    </submittedName>
</protein>
<evidence type="ECO:0000259" key="12">
    <source>
        <dbReference type="Pfam" id="PF13609"/>
    </source>
</evidence>
<organism evidence="13 14">
    <name type="scientific">Candidatus Burkholderia verschuerenii</name>
    <dbReference type="NCBI Taxonomy" id="242163"/>
    <lineage>
        <taxon>Bacteria</taxon>
        <taxon>Pseudomonadati</taxon>
        <taxon>Pseudomonadota</taxon>
        <taxon>Betaproteobacteria</taxon>
        <taxon>Burkholderiales</taxon>
        <taxon>Burkholderiaceae</taxon>
        <taxon>Burkholderia</taxon>
    </lineage>
</organism>
<comment type="caution">
    <text evidence="13">The sequence shown here is derived from an EMBL/GenBank/DDBJ whole genome shotgun (WGS) entry which is preliminary data.</text>
</comment>
<keyword evidence="4" id="KW-1134">Transmembrane beta strand</keyword>
<keyword evidence="7" id="KW-0406">Ion transport</keyword>
<dbReference type="Pfam" id="PF13609">
    <property type="entry name" value="Porin_4"/>
    <property type="match status" value="1"/>
</dbReference>
<evidence type="ECO:0000256" key="2">
    <source>
        <dbReference type="ARBA" id="ARBA00011233"/>
    </source>
</evidence>
<dbReference type="CDD" id="cd00342">
    <property type="entry name" value="gram_neg_porins"/>
    <property type="match status" value="1"/>
</dbReference>
<evidence type="ECO:0000256" key="5">
    <source>
        <dbReference type="ARBA" id="ARBA00022692"/>
    </source>
</evidence>